<organism evidence="1 2">
    <name type="scientific">Saprolegnia diclina (strain VS20)</name>
    <dbReference type="NCBI Taxonomy" id="1156394"/>
    <lineage>
        <taxon>Eukaryota</taxon>
        <taxon>Sar</taxon>
        <taxon>Stramenopiles</taxon>
        <taxon>Oomycota</taxon>
        <taxon>Saprolegniomycetes</taxon>
        <taxon>Saprolegniales</taxon>
        <taxon>Saprolegniaceae</taxon>
        <taxon>Saprolegnia</taxon>
    </lineage>
</organism>
<dbReference type="PANTHER" id="PTHR28457:SF1">
    <property type="entry name" value="CILIA- AND FLAGELLA-ASSOCIATED PROTEIN 119"/>
    <property type="match status" value="1"/>
</dbReference>
<dbReference type="OrthoDB" id="425082at2759"/>
<protein>
    <submittedName>
        <fullName evidence="1">Uncharacterized protein</fullName>
    </submittedName>
</protein>
<dbReference type="PANTHER" id="PTHR28457">
    <property type="entry name" value="COILED-COIL DOMAIN-CONTAINING PROTEIN 189"/>
    <property type="match status" value="1"/>
</dbReference>
<dbReference type="Pfam" id="PF14769">
    <property type="entry name" value="CLAMP"/>
    <property type="match status" value="1"/>
</dbReference>
<dbReference type="GeneID" id="19955165"/>
<dbReference type="RefSeq" id="XP_008618788.1">
    <property type="nucleotide sequence ID" value="XM_008620566.1"/>
</dbReference>
<dbReference type="AlphaFoldDB" id="T0R735"/>
<dbReference type="EMBL" id="JH767202">
    <property type="protein sequence ID" value="EQC27858.1"/>
    <property type="molecule type" value="Genomic_DNA"/>
</dbReference>
<gene>
    <name evidence="1" type="ORF">SDRG_14438</name>
</gene>
<sequence length="207" mass="23489">MTDCLRWRYLSEDHVLDLGLIHDPAQLRDYLANVFAFPPSPLFTHKAPAPMHLVVDMYMYLYAFTKQHEFSAERTSTVLAIVHSLVLTDLFLHGEKDLRTLPTLPASFSRFQAMLLRHSVERPPMSTGIFDAADVSRIVDYVTHTYYRHFHLYQSIFLPQTHLSIVQVACMDVASVKPVAPLMVGLKQHPPLPAPVAHETIVDAANE</sequence>
<reference evidence="1 2" key="1">
    <citation type="submission" date="2012-04" db="EMBL/GenBank/DDBJ databases">
        <title>The Genome Sequence of Saprolegnia declina VS20.</title>
        <authorList>
            <consortium name="The Broad Institute Genome Sequencing Platform"/>
            <person name="Russ C."/>
            <person name="Nusbaum C."/>
            <person name="Tyler B."/>
            <person name="van West P."/>
            <person name="Dieguez-Uribeondo J."/>
            <person name="de Bruijn I."/>
            <person name="Tripathy S."/>
            <person name="Jiang R."/>
            <person name="Young S.K."/>
            <person name="Zeng Q."/>
            <person name="Gargeya S."/>
            <person name="Fitzgerald M."/>
            <person name="Haas B."/>
            <person name="Abouelleil A."/>
            <person name="Alvarado L."/>
            <person name="Arachchi H.M."/>
            <person name="Berlin A."/>
            <person name="Chapman S.B."/>
            <person name="Goldberg J."/>
            <person name="Griggs A."/>
            <person name="Gujja S."/>
            <person name="Hansen M."/>
            <person name="Howarth C."/>
            <person name="Imamovic A."/>
            <person name="Larimer J."/>
            <person name="McCowen C."/>
            <person name="Montmayeur A."/>
            <person name="Murphy C."/>
            <person name="Neiman D."/>
            <person name="Pearson M."/>
            <person name="Priest M."/>
            <person name="Roberts A."/>
            <person name="Saif S."/>
            <person name="Shea T."/>
            <person name="Sisk P."/>
            <person name="Sykes S."/>
            <person name="Wortman J."/>
            <person name="Nusbaum C."/>
            <person name="Birren B."/>
        </authorList>
    </citation>
    <scope>NUCLEOTIDE SEQUENCE [LARGE SCALE GENOMIC DNA]</scope>
    <source>
        <strain evidence="1 2">VS20</strain>
    </source>
</reference>
<dbReference type="eggNOG" id="ENOG502S7XE">
    <property type="taxonomic scope" value="Eukaryota"/>
</dbReference>
<name>T0R735_SAPDV</name>
<dbReference type="OMA" id="KQHEFSA"/>
<proteinExistence type="predicted"/>
<evidence type="ECO:0000313" key="2">
    <source>
        <dbReference type="Proteomes" id="UP000030762"/>
    </source>
</evidence>
<dbReference type="VEuPathDB" id="FungiDB:SDRG_14438"/>
<accession>T0R735</accession>
<dbReference type="Proteomes" id="UP000030762">
    <property type="component" value="Unassembled WGS sequence"/>
</dbReference>
<dbReference type="InParanoid" id="T0R735"/>
<keyword evidence="2" id="KW-1185">Reference proteome</keyword>
<dbReference type="InterPro" id="IPR032727">
    <property type="entry name" value="CLAMP"/>
</dbReference>
<evidence type="ECO:0000313" key="1">
    <source>
        <dbReference type="EMBL" id="EQC27858.1"/>
    </source>
</evidence>